<dbReference type="EMBL" id="FXYF01000008">
    <property type="protein sequence ID" value="SMX44734.1"/>
    <property type="molecule type" value="Genomic_DNA"/>
</dbReference>
<keyword evidence="1" id="KW-0472">Membrane</keyword>
<proteinExistence type="predicted"/>
<organism evidence="2 3">
    <name type="scientific">Maliponia aquimaris</name>
    <dbReference type="NCBI Taxonomy" id="1673631"/>
    <lineage>
        <taxon>Bacteria</taxon>
        <taxon>Pseudomonadati</taxon>
        <taxon>Pseudomonadota</taxon>
        <taxon>Alphaproteobacteria</taxon>
        <taxon>Rhodobacterales</taxon>
        <taxon>Paracoccaceae</taxon>
        <taxon>Maliponia</taxon>
    </lineage>
</organism>
<protein>
    <submittedName>
        <fullName evidence="2">Uncharacterized protein</fullName>
    </submittedName>
</protein>
<evidence type="ECO:0000256" key="1">
    <source>
        <dbReference type="SAM" id="Phobius"/>
    </source>
</evidence>
<keyword evidence="1" id="KW-1133">Transmembrane helix</keyword>
<gene>
    <name evidence="2" type="ORF">MAA8898_03046</name>
</gene>
<evidence type="ECO:0000313" key="2">
    <source>
        <dbReference type="EMBL" id="SMX44734.1"/>
    </source>
</evidence>
<dbReference type="Proteomes" id="UP000207598">
    <property type="component" value="Unassembled WGS sequence"/>
</dbReference>
<name>A0A238KPF0_9RHOB</name>
<sequence length="77" mass="8409">MFRGGEEIVMPRNVFYRDFTICKAVALVALMGLALMLGVPDRQQALTDDETTEAMLIPAAVYSAWTDCDPAQAGVEL</sequence>
<dbReference type="AlphaFoldDB" id="A0A238KPF0"/>
<accession>A0A238KPF0</accession>
<feature type="transmembrane region" description="Helical" evidence="1">
    <location>
        <begin position="21"/>
        <end position="39"/>
    </location>
</feature>
<evidence type="ECO:0000313" key="3">
    <source>
        <dbReference type="Proteomes" id="UP000207598"/>
    </source>
</evidence>
<keyword evidence="1" id="KW-0812">Transmembrane</keyword>
<reference evidence="2 3" key="1">
    <citation type="submission" date="2017-05" db="EMBL/GenBank/DDBJ databases">
        <authorList>
            <person name="Song R."/>
            <person name="Chenine A.L."/>
            <person name="Ruprecht R.M."/>
        </authorList>
    </citation>
    <scope>NUCLEOTIDE SEQUENCE [LARGE SCALE GENOMIC DNA]</scope>
    <source>
        <strain evidence="2 3">CECT 8898</strain>
    </source>
</reference>
<keyword evidence="3" id="KW-1185">Reference proteome</keyword>